<dbReference type="GO" id="GO:0010073">
    <property type="term" value="P:meristem maintenance"/>
    <property type="evidence" value="ECO:0007669"/>
    <property type="project" value="InterPro"/>
</dbReference>
<name>A0A8J6CGW3_9ROSI</name>
<dbReference type="PANTHER" id="PTHR46033:SF8">
    <property type="entry name" value="PROTEIN MAINTENANCE OF MERISTEMS-LIKE"/>
    <property type="match status" value="1"/>
</dbReference>
<reference evidence="2 3" key="1">
    <citation type="journal article" date="2021" name="bioRxiv">
        <title>The Gossypium anomalum genome as a resource for cotton improvement and evolutionary analysis of hybrid incompatibility.</title>
        <authorList>
            <person name="Grover C.E."/>
            <person name="Yuan D."/>
            <person name="Arick M.A."/>
            <person name="Miller E.R."/>
            <person name="Hu G."/>
            <person name="Peterson D.G."/>
            <person name="Wendel J.F."/>
            <person name="Udall J.A."/>
        </authorList>
    </citation>
    <scope>NUCLEOTIDE SEQUENCE [LARGE SCALE GENOMIC DNA]</scope>
    <source>
        <strain evidence="2">JFW-Udall</strain>
        <tissue evidence="2">Leaf</tissue>
    </source>
</reference>
<dbReference type="Proteomes" id="UP000701853">
    <property type="component" value="Chromosome 13"/>
</dbReference>
<dbReference type="InterPro" id="IPR044824">
    <property type="entry name" value="MAIN-like"/>
</dbReference>
<keyword evidence="3" id="KW-1185">Reference proteome</keyword>
<organism evidence="2 3">
    <name type="scientific">Gossypium anomalum</name>
    <dbReference type="NCBI Taxonomy" id="47600"/>
    <lineage>
        <taxon>Eukaryota</taxon>
        <taxon>Viridiplantae</taxon>
        <taxon>Streptophyta</taxon>
        <taxon>Embryophyta</taxon>
        <taxon>Tracheophyta</taxon>
        <taxon>Spermatophyta</taxon>
        <taxon>Magnoliopsida</taxon>
        <taxon>eudicotyledons</taxon>
        <taxon>Gunneridae</taxon>
        <taxon>Pentapetalae</taxon>
        <taxon>rosids</taxon>
        <taxon>malvids</taxon>
        <taxon>Malvales</taxon>
        <taxon>Malvaceae</taxon>
        <taxon>Malvoideae</taxon>
        <taxon>Gossypium</taxon>
    </lineage>
</organism>
<sequence>MPDLLRNCVHLRLLLKLVDFKVASELSWGSAMLATLYREMCGATRPNKVKIGGCLSLLQSWAQFRFPFLRPRVDQPYTFPLITRWNHSASYIGIPTSLKDIRLLLDQRSEAQFQWTPYKNPAIRAVIPDELFQNPNVWHVKVPLKNYAIVEMHQSDRVLRQFGFQQLIPVAPEVLDDEHKMDLRQLHTDWLRLHSAYIEMWENRYDYIPTREPIIVPELACVPEYKPSV</sequence>
<evidence type="ECO:0000313" key="2">
    <source>
        <dbReference type="EMBL" id="KAG8472164.1"/>
    </source>
</evidence>
<dbReference type="PANTHER" id="PTHR46033">
    <property type="entry name" value="PROTEIN MAIN-LIKE 2"/>
    <property type="match status" value="1"/>
</dbReference>
<evidence type="ECO:0000259" key="1">
    <source>
        <dbReference type="Pfam" id="PF10536"/>
    </source>
</evidence>
<dbReference type="InterPro" id="IPR019557">
    <property type="entry name" value="AminoTfrase-like_pln_mobile"/>
</dbReference>
<dbReference type="AlphaFoldDB" id="A0A8J6CGW3"/>
<proteinExistence type="predicted"/>
<gene>
    <name evidence="2" type="ORF">CXB51_036874</name>
</gene>
<accession>A0A8J6CGW3</accession>
<comment type="caution">
    <text evidence="2">The sequence shown here is derived from an EMBL/GenBank/DDBJ whole genome shotgun (WGS) entry which is preliminary data.</text>
</comment>
<dbReference type="OrthoDB" id="971744at2759"/>
<feature type="domain" description="Aminotransferase-like plant mobile" evidence="1">
    <location>
        <begin position="2"/>
        <end position="208"/>
    </location>
</feature>
<dbReference type="EMBL" id="JAHUZN010000013">
    <property type="protein sequence ID" value="KAG8472164.1"/>
    <property type="molecule type" value="Genomic_DNA"/>
</dbReference>
<protein>
    <recommendedName>
        <fullName evidence="1">Aminotransferase-like plant mobile domain-containing protein</fullName>
    </recommendedName>
</protein>
<evidence type="ECO:0000313" key="3">
    <source>
        <dbReference type="Proteomes" id="UP000701853"/>
    </source>
</evidence>
<dbReference type="Pfam" id="PF10536">
    <property type="entry name" value="PMD"/>
    <property type="match status" value="1"/>
</dbReference>